<comment type="caution">
    <text evidence="1">The sequence shown here is derived from an EMBL/GenBank/DDBJ whole genome shotgun (WGS) entry which is preliminary data.</text>
</comment>
<accession>A0A396YSF1</accession>
<proteinExistence type="predicted"/>
<dbReference type="AlphaFoldDB" id="A0A396YSF1"/>
<evidence type="ECO:0000313" key="2">
    <source>
        <dbReference type="Proteomes" id="UP000265798"/>
    </source>
</evidence>
<dbReference type="EMBL" id="QHCT01000009">
    <property type="protein sequence ID" value="RHX85515.1"/>
    <property type="molecule type" value="Genomic_DNA"/>
</dbReference>
<organism evidence="1 2">
    <name type="scientific">Leptospira stimsonii</name>
    <dbReference type="NCBI Taxonomy" id="2202203"/>
    <lineage>
        <taxon>Bacteria</taxon>
        <taxon>Pseudomonadati</taxon>
        <taxon>Spirochaetota</taxon>
        <taxon>Spirochaetia</taxon>
        <taxon>Leptospirales</taxon>
        <taxon>Leptospiraceae</taxon>
        <taxon>Leptospira</taxon>
    </lineage>
</organism>
<name>A0A396YSF1_9LEPT</name>
<dbReference type="Proteomes" id="UP000265798">
    <property type="component" value="Unassembled WGS sequence"/>
</dbReference>
<sequence length="72" mass="8375">MVYPFLRIRLPIFPSGNSYGGIWRTSKKSLEIDSRFLKIPLAPMGFFALYSIVSLCQKFFHWSALKMSAVKW</sequence>
<gene>
    <name evidence="1" type="ORF">DLM75_21390</name>
</gene>
<protein>
    <submittedName>
        <fullName evidence="1">Uncharacterized protein</fullName>
    </submittedName>
</protein>
<reference evidence="2" key="1">
    <citation type="submission" date="2018-05" db="EMBL/GenBank/DDBJ databases">
        <title>Leptospira yasudae sp. nov. and Leptospira stimsonii sp. nov., two pathogenic species of the genus Leptospira isolated from environmental sources.</title>
        <authorList>
            <person name="Casanovas-Massana A."/>
            <person name="Hamond C."/>
            <person name="Santos L.A."/>
            <person name="Hacker K.P."/>
            <person name="Balassiano I."/>
            <person name="Medeiros M.A."/>
            <person name="Reis M.G."/>
            <person name="Ko A.I."/>
            <person name="Wunder E.A."/>
        </authorList>
    </citation>
    <scope>NUCLEOTIDE SEQUENCE [LARGE SCALE GENOMIC DNA]</scope>
    <source>
        <strain evidence="2">Yale</strain>
    </source>
</reference>
<evidence type="ECO:0000313" key="1">
    <source>
        <dbReference type="EMBL" id="RHX85515.1"/>
    </source>
</evidence>